<keyword evidence="5" id="KW-1185">Reference proteome</keyword>
<comment type="caution">
    <text evidence="2">The sequence shown here is derived from an EMBL/GenBank/DDBJ whole genome shotgun (WGS) entry which is preliminary data.</text>
</comment>
<evidence type="ECO:0000313" key="4">
    <source>
        <dbReference type="Proteomes" id="UP000032061"/>
    </source>
</evidence>
<sequence>MKTNYLKIGLCLSLLAGFINTINAQKKNDFGNPTLTHYLNDEKTRSISFSGYTEIWARYLELNPGSLVNGEQVNSISDLSLRRVRVKMAYQPTEKFTFVLQGGLTNVNVASKTSPTFELLDAYAEYKFNDVIAAGAGRSTWRGLSRFTTGPLNTLLYDLPSYATGNAGISDETVRELSIYAKGQIGKLDYRLVIADPYTNVSADPQYNLATFSKTSPNKDYSGYFKYEFFESENNSSPFHSGTYSGKKKVLALGAGFEYMHNALWHLDETKTTINDDEKSFAVDIFYDTPINKDRGTSFSAYAMAMNNNYGPNYVRYSGVSNPASGVNTATSSLNGAGNNSPVIGTGNTYYVQIGGTLPYFNRDKNNLQLQPAASVMLSDLDGLHDKALTYDAGVSLLMNGMSSRLTVDAQNRPIYKLNNIGQADVSDRKWQFVLKYRIDFN</sequence>
<dbReference type="EMBL" id="MUGX01000030">
    <property type="protein sequence ID" value="OXA84505.1"/>
    <property type="molecule type" value="Genomic_DNA"/>
</dbReference>
<reference evidence="3 5" key="2">
    <citation type="submission" date="2016-11" db="EMBL/GenBank/DDBJ databases">
        <title>Whole genomes of Flavobacteriaceae.</title>
        <authorList>
            <person name="Stine C."/>
            <person name="Li C."/>
            <person name="Tadesse D."/>
        </authorList>
    </citation>
    <scope>NUCLEOTIDE SEQUENCE [LARGE SCALE GENOMIC DNA]</scope>
    <source>
        <strain evidence="3 5">ATCC 51468</strain>
    </source>
</reference>
<dbReference type="Proteomes" id="UP000032061">
    <property type="component" value="Unassembled WGS sequence"/>
</dbReference>
<proteinExistence type="predicted"/>
<feature type="chain" id="PRO_5002221229" description="Porin" evidence="1">
    <location>
        <begin position="25"/>
        <end position="442"/>
    </location>
</feature>
<reference evidence="2 4" key="1">
    <citation type="submission" date="2015-01" db="EMBL/GenBank/DDBJ databases">
        <title>Genome of Flavobacterium hibernum DSM 12611.</title>
        <authorList>
            <person name="Stropko S.J."/>
            <person name="Pipes S.E."/>
            <person name="Newman J.D."/>
        </authorList>
    </citation>
    <scope>NUCLEOTIDE SEQUENCE [LARGE SCALE GENOMIC DNA]</scope>
    <source>
        <strain evidence="2 4">DSM 12611</strain>
    </source>
</reference>
<evidence type="ECO:0000256" key="1">
    <source>
        <dbReference type="SAM" id="SignalP"/>
    </source>
</evidence>
<name>A0A0D0EFP9_9FLAO</name>
<evidence type="ECO:0000313" key="5">
    <source>
        <dbReference type="Proteomes" id="UP000198302"/>
    </source>
</evidence>
<feature type="signal peptide" evidence="1">
    <location>
        <begin position="1"/>
        <end position="24"/>
    </location>
</feature>
<evidence type="ECO:0008006" key="6">
    <source>
        <dbReference type="Google" id="ProtNLM"/>
    </source>
</evidence>
<dbReference type="OrthoDB" id="9771991at2"/>
<keyword evidence="1" id="KW-0732">Signal</keyword>
<gene>
    <name evidence="3" type="ORF">B0A73_19355</name>
    <name evidence="2" type="ORF">IW18_00210</name>
</gene>
<protein>
    <recommendedName>
        <fullName evidence="6">Porin</fullName>
    </recommendedName>
</protein>
<accession>A0A0D0EFP9</accession>
<dbReference type="EMBL" id="JPRK01000002">
    <property type="protein sequence ID" value="KIO54484.1"/>
    <property type="molecule type" value="Genomic_DNA"/>
</dbReference>
<dbReference type="AlphaFoldDB" id="A0A0D0EFP9"/>
<evidence type="ECO:0000313" key="3">
    <source>
        <dbReference type="EMBL" id="OXA84505.1"/>
    </source>
</evidence>
<dbReference type="STRING" id="37752.IW18_00210"/>
<dbReference type="RefSeq" id="WP_041515577.1">
    <property type="nucleotide sequence ID" value="NZ_JPRK01000002.1"/>
</dbReference>
<evidence type="ECO:0000313" key="2">
    <source>
        <dbReference type="EMBL" id="KIO54484.1"/>
    </source>
</evidence>
<organism evidence="2 4">
    <name type="scientific">Flavobacterium hibernum</name>
    <dbReference type="NCBI Taxonomy" id="37752"/>
    <lineage>
        <taxon>Bacteria</taxon>
        <taxon>Pseudomonadati</taxon>
        <taxon>Bacteroidota</taxon>
        <taxon>Flavobacteriia</taxon>
        <taxon>Flavobacteriales</taxon>
        <taxon>Flavobacteriaceae</taxon>
        <taxon>Flavobacterium</taxon>
    </lineage>
</organism>
<dbReference type="Proteomes" id="UP000198302">
    <property type="component" value="Unassembled WGS sequence"/>
</dbReference>